<name>A0A840UTM8_9BACT</name>
<comment type="cofactor">
    <cofactor evidence="2 12">
        <name>Mg(2+)</name>
        <dbReference type="ChEBI" id="CHEBI:18420"/>
    </cofactor>
</comment>
<dbReference type="PANTHER" id="PTHR20941">
    <property type="entry name" value="FOLATE SYNTHESIS PROTEINS"/>
    <property type="match status" value="1"/>
</dbReference>
<sequence>MTPAAIKIMGILNVTPDSFSDGGSFYSFDLAVAHAENLIADGADIIDIGGESTRPFAKPVSLDNELQRTIPIIEAIRRRHRIPISIDTVKAEVARRALAAGADIINDISALRHDPDMLDVVQNSTAAVIVMHMQGTPADMQVNPVYDNVVGDLLKFFQERIDWLTASGVDRDRLILDPGIGFGKTADHNLSILKHLSRFTALGLPVLLAHSRKRFLGELTGLAASQRDQLTAVVSALSVNHGISYLRVHDVASTRLAVRLAEAIAQAE</sequence>
<dbReference type="Proteomes" id="UP000539642">
    <property type="component" value="Unassembled WGS sequence"/>
</dbReference>
<dbReference type="GO" id="GO:0004156">
    <property type="term" value="F:dihydropteroate synthase activity"/>
    <property type="evidence" value="ECO:0007669"/>
    <property type="project" value="UniProtKB-EC"/>
</dbReference>
<dbReference type="FunFam" id="3.20.20.20:FF:000006">
    <property type="entry name" value="Dihydropteroate synthase"/>
    <property type="match status" value="1"/>
</dbReference>
<keyword evidence="9 12" id="KW-0460">Magnesium</keyword>
<dbReference type="PROSITE" id="PS00793">
    <property type="entry name" value="DHPS_2"/>
    <property type="match status" value="1"/>
</dbReference>
<organism evidence="14 15">
    <name type="scientific">Desulfoprunum benzoelyticum</name>
    <dbReference type="NCBI Taxonomy" id="1506996"/>
    <lineage>
        <taxon>Bacteria</taxon>
        <taxon>Pseudomonadati</taxon>
        <taxon>Thermodesulfobacteriota</taxon>
        <taxon>Desulfobulbia</taxon>
        <taxon>Desulfobulbales</taxon>
        <taxon>Desulfobulbaceae</taxon>
        <taxon>Desulfoprunum</taxon>
    </lineage>
</organism>
<keyword evidence="8 12" id="KW-0479">Metal-binding</keyword>
<evidence type="ECO:0000256" key="11">
    <source>
        <dbReference type="ARBA" id="ARBA00030193"/>
    </source>
</evidence>
<dbReference type="InterPro" id="IPR006390">
    <property type="entry name" value="DHP_synth_dom"/>
</dbReference>
<evidence type="ECO:0000256" key="7">
    <source>
        <dbReference type="ARBA" id="ARBA00022679"/>
    </source>
</evidence>
<evidence type="ECO:0000256" key="3">
    <source>
        <dbReference type="ARBA" id="ARBA00004763"/>
    </source>
</evidence>
<dbReference type="GO" id="GO:0046654">
    <property type="term" value="P:tetrahydrofolate biosynthetic process"/>
    <property type="evidence" value="ECO:0007669"/>
    <property type="project" value="UniProtKB-UniPathway"/>
</dbReference>
<evidence type="ECO:0000313" key="14">
    <source>
        <dbReference type="EMBL" id="MBB5349152.1"/>
    </source>
</evidence>
<gene>
    <name evidence="14" type="ORF">HNQ81_002903</name>
</gene>
<evidence type="ECO:0000256" key="12">
    <source>
        <dbReference type="RuleBase" id="RU361205"/>
    </source>
</evidence>
<dbReference type="GO" id="GO:0005829">
    <property type="term" value="C:cytosol"/>
    <property type="evidence" value="ECO:0007669"/>
    <property type="project" value="TreeGrafter"/>
</dbReference>
<dbReference type="UniPathway" id="UPA00077">
    <property type="reaction ID" value="UER00156"/>
</dbReference>
<dbReference type="EC" id="2.5.1.15" evidence="5 12"/>
<comment type="caution">
    <text evidence="14">The sequence shown here is derived from an EMBL/GenBank/DDBJ whole genome shotgun (WGS) entry which is preliminary data.</text>
</comment>
<dbReference type="CDD" id="cd00739">
    <property type="entry name" value="DHPS"/>
    <property type="match status" value="1"/>
</dbReference>
<dbReference type="InterPro" id="IPR000489">
    <property type="entry name" value="Pterin-binding_dom"/>
</dbReference>
<evidence type="ECO:0000256" key="1">
    <source>
        <dbReference type="ARBA" id="ARBA00000012"/>
    </source>
</evidence>
<dbReference type="InterPro" id="IPR011005">
    <property type="entry name" value="Dihydropteroate_synth-like_sf"/>
</dbReference>
<keyword evidence="10 12" id="KW-0289">Folate biosynthesis</keyword>
<accession>A0A840UTM8</accession>
<evidence type="ECO:0000256" key="2">
    <source>
        <dbReference type="ARBA" id="ARBA00001946"/>
    </source>
</evidence>
<dbReference type="SUPFAM" id="SSF51717">
    <property type="entry name" value="Dihydropteroate synthetase-like"/>
    <property type="match status" value="1"/>
</dbReference>
<dbReference type="GO" id="GO:0046872">
    <property type="term" value="F:metal ion binding"/>
    <property type="evidence" value="ECO:0007669"/>
    <property type="project" value="UniProtKB-KW"/>
</dbReference>
<proteinExistence type="inferred from homology"/>
<dbReference type="RefSeq" id="WP_337833460.1">
    <property type="nucleotide sequence ID" value="NZ_JACHEO010000020.1"/>
</dbReference>
<dbReference type="Pfam" id="PF00809">
    <property type="entry name" value="Pterin_bind"/>
    <property type="match status" value="1"/>
</dbReference>
<evidence type="ECO:0000256" key="4">
    <source>
        <dbReference type="ARBA" id="ARBA00009503"/>
    </source>
</evidence>
<comment type="pathway">
    <text evidence="3 12">Cofactor biosynthesis; tetrahydrofolate biosynthesis; 7,8-dihydrofolate from 2-amino-4-hydroxy-6-hydroxymethyl-7,8-dihydropteridine diphosphate and 4-aminobenzoate: step 1/2.</text>
</comment>
<evidence type="ECO:0000256" key="6">
    <source>
        <dbReference type="ARBA" id="ARBA00016919"/>
    </source>
</evidence>
<dbReference type="PROSITE" id="PS00792">
    <property type="entry name" value="DHPS_1"/>
    <property type="match status" value="1"/>
</dbReference>
<protein>
    <recommendedName>
        <fullName evidence="6 12">Dihydropteroate synthase</fullName>
        <shortName evidence="12">DHPS</shortName>
        <ecNumber evidence="5 12">2.5.1.15</ecNumber>
    </recommendedName>
    <alternativeName>
        <fullName evidence="11 12">Dihydropteroate pyrophosphorylase</fullName>
    </alternativeName>
</protein>
<feature type="domain" description="Pterin-binding" evidence="13">
    <location>
        <begin position="6"/>
        <end position="259"/>
    </location>
</feature>
<keyword evidence="15" id="KW-1185">Reference proteome</keyword>
<dbReference type="PANTHER" id="PTHR20941:SF1">
    <property type="entry name" value="FOLIC ACID SYNTHESIS PROTEIN FOL1"/>
    <property type="match status" value="1"/>
</dbReference>
<evidence type="ECO:0000256" key="10">
    <source>
        <dbReference type="ARBA" id="ARBA00022909"/>
    </source>
</evidence>
<evidence type="ECO:0000313" key="15">
    <source>
        <dbReference type="Proteomes" id="UP000539642"/>
    </source>
</evidence>
<evidence type="ECO:0000256" key="8">
    <source>
        <dbReference type="ARBA" id="ARBA00022723"/>
    </source>
</evidence>
<evidence type="ECO:0000256" key="5">
    <source>
        <dbReference type="ARBA" id="ARBA00012458"/>
    </source>
</evidence>
<dbReference type="GO" id="GO:0046656">
    <property type="term" value="P:folic acid biosynthetic process"/>
    <property type="evidence" value="ECO:0007669"/>
    <property type="project" value="UniProtKB-KW"/>
</dbReference>
<comment type="similarity">
    <text evidence="4 12">Belongs to the DHPS family.</text>
</comment>
<reference evidence="14 15" key="1">
    <citation type="submission" date="2020-08" db="EMBL/GenBank/DDBJ databases">
        <title>Genomic Encyclopedia of Type Strains, Phase IV (KMG-IV): sequencing the most valuable type-strain genomes for metagenomic binning, comparative biology and taxonomic classification.</title>
        <authorList>
            <person name="Goeker M."/>
        </authorList>
    </citation>
    <scope>NUCLEOTIDE SEQUENCE [LARGE SCALE GENOMIC DNA]</scope>
    <source>
        <strain evidence="14 15">DSM 28570</strain>
    </source>
</reference>
<dbReference type="EMBL" id="JACHEO010000020">
    <property type="protein sequence ID" value="MBB5349152.1"/>
    <property type="molecule type" value="Genomic_DNA"/>
</dbReference>
<dbReference type="InterPro" id="IPR045031">
    <property type="entry name" value="DHP_synth-like"/>
</dbReference>
<dbReference type="AlphaFoldDB" id="A0A840UTM8"/>
<dbReference type="Gene3D" id="3.20.20.20">
    <property type="entry name" value="Dihydropteroate synthase-like"/>
    <property type="match status" value="1"/>
</dbReference>
<comment type="catalytic activity">
    <reaction evidence="1">
        <text>(7,8-dihydropterin-6-yl)methyl diphosphate + 4-aminobenzoate = 7,8-dihydropteroate + diphosphate</text>
        <dbReference type="Rhea" id="RHEA:19949"/>
        <dbReference type="ChEBI" id="CHEBI:17836"/>
        <dbReference type="ChEBI" id="CHEBI:17839"/>
        <dbReference type="ChEBI" id="CHEBI:33019"/>
        <dbReference type="ChEBI" id="CHEBI:72950"/>
        <dbReference type="EC" id="2.5.1.15"/>
    </reaction>
</comment>
<evidence type="ECO:0000256" key="9">
    <source>
        <dbReference type="ARBA" id="ARBA00022842"/>
    </source>
</evidence>
<keyword evidence="7 12" id="KW-0808">Transferase</keyword>
<dbReference type="PROSITE" id="PS50972">
    <property type="entry name" value="PTERIN_BINDING"/>
    <property type="match status" value="1"/>
</dbReference>
<evidence type="ECO:0000259" key="13">
    <source>
        <dbReference type="PROSITE" id="PS50972"/>
    </source>
</evidence>
<dbReference type="NCBIfam" id="TIGR01496">
    <property type="entry name" value="DHPS"/>
    <property type="match status" value="1"/>
</dbReference>
<comment type="function">
    <text evidence="12">Catalyzes the condensation of para-aminobenzoate (pABA) with 6-hydroxymethyl-7,8-dihydropterin diphosphate (DHPt-PP) to form 7,8-dihydropteroate (H2Pte), the immediate precursor of folate derivatives.</text>
</comment>